<dbReference type="PANTHER" id="PTHR39469">
    <property type="entry name" value="CHROMOSOME 1, WHOLE GENOME SHOTGUN SEQUENCE"/>
    <property type="match status" value="1"/>
</dbReference>
<feature type="transmembrane region" description="Helical" evidence="6">
    <location>
        <begin position="255"/>
        <end position="280"/>
    </location>
</feature>
<feature type="transmembrane region" description="Helical" evidence="6">
    <location>
        <begin position="176"/>
        <end position="197"/>
    </location>
</feature>
<dbReference type="GO" id="GO:0016020">
    <property type="term" value="C:membrane"/>
    <property type="evidence" value="ECO:0007669"/>
    <property type="project" value="UniProtKB-SubCell"/>
</dbReference>
<comment type="caution">
    <text evidence="9">The sequence shown here is derived from an EMBL/GenBank/DDBJ whole genome shotgun (WGS) entry which is preliminary data.</text>
</comment>
<protein>
    <recommendedName>
        <fullName evidence="8">TM7S3/TM198-like domain-containing protein</fullName>
    </recommendedName>
</protein>
<sequence length="859" mass="93733">MRLSIRILLGFLSILLLPSLVDAQSASSSNASSNSASSTSSPSVSLSLTTATTTETTSTTSNNQVSTFATVVTTVFNVSITATPTSASASSSVSASASASATADPTVLQTKLDPAFGVLGAILILTGLPSAFWGHKNRWTSFFLIGFYTLSLVCFVLILKFGILPAVNPPSKTLRGMFVLACSVAGIAGGACAIFFWKAARYGIGAWGGFALALWIQCFRDGGVIRSEGLRWILYIGCAVVGFVLCTIPKIHYHVLLVSTSFVGASAFILGVDCFTTAGLKEFYVWNIGFQALFTRFTSQGIEFPVTQTMQIELGLIGAVALMGIAVQLRILKVLQRKLHEIALEQKKRDEDAELAAAGGFAHIMREREEWEKEHLSKHGRQESGYSSMPLMKDQDGSASPGLTAEHRSDYTHVAVDGRPRYNSGVSDFLAAPTPNDELKRATSRGLQSPGVLPALDLGLGIKDDVPDGFIAKDEPTQKTAAEREAEQKRLELMEEINIIRRSIDALKNGSPEPSSASAAGSRRPSLTSRRTLSMDANSALLPVPSHVRPPRERDPRARVHSMDLISHTSLGESIGRPTSAPLRDNDWDAYIQERKLLQPPAGVTPPIATTPITPTNSRIQMPSAVSEALQQRKRRESALGFGGEYSSNTNSSDDIPLTHLDHHRATGSSGMNNVPVTILPPQKPIIAPTPQRPAASRTRTFEELNERHREKMKDIQAPLTNAENEQAQIQAAKQRWERSKAVEKEAVARRQAEKAANYDKRKKSEEDNERTGRRSLTLDNQKRRSHSRSLSADRLAALGTSSKRLSTMKVEDWQRYQQDSERSPVSPSRRDSRGFVSDSVPFPERHTKSRPKNREPPS</sequence>
<dbReference type="EMBL" id="MU805956">
    <property type="protein sequence ID" value="KAJ3844281.1"/>
    <property type="molecule type" value="Genomic_DNA"/>
</dbReference>
<feature type="signal peptide" evidence="7">
    <location>
        <begin position="1"/>
        <end position="23"/>
    </location>
</feature>
<organism evidence="9 10">
    <name type="scientific">Lentinula raphanica</name>
    <dbReference type="NCBI Taxonomy" id="153919"/>
    <lineage>
        <taxon>Eukaryota</taxon>
        <taxon>Fungi</taxon>
        <taxon>Dikarya</taxon>
        <taxon>Basidiomycota</taxon>
        <taxon>Agaricomycotina</taxon>
        <taxon>Agaricomycetes</taxon>
        <taxon>Agaricomycetidae</taxon>
        <taxon>Agaricales</taxon>
        <taxon>Marasmiineae</taxon>
        <taxon>Omphalotaceae</taxon>
        <taxon>Lentinula</taxon>
    </lineage>
</organism>
<keyword evidence="10" id="KW-1185">Reference proteome</keyword>
<keyword evidence="4 6" id="KW-0472">Membrane</keyword>
<name>A0AA38PKQ3_9AGAR</name>
<dbReference type="InterPro" id="IPR025256">
    <property type="entry name" value="TM7S3/TM198-like_dom"/>
</dbReference>
<dbReference type="Proteomes" id="UP001163846">
    <property type="component" value="Unassembled WGS sequence"/>
</dbReference>
<dbReference type="Pfam" id="PF13886">
    <property type="entry name" value="TM7S3_TM198"/>
    <property type="match status" value="1"/>
</dbReference>
<evidence type="ECO:0000256" key="6">
    <source>
        <dbReference type="SAM" id="Phobius"/>
    </source>
</evidence>
<proteinExistence type="predicted"/>
<comment type="subcellular location">
    <subcellularLocation>
        <location evidence="1">Membrane</location>
        <topology evidence="1">Multi-pass membrane protein</topology>
    </subcellularLocation>
</comment>
<feature type="compositionally biased region" description="Low complexity" evidence="5">
    <location>
        <begin position="722"/>
        <end position="734"/>
    </location>
</feature>
<accession>A0AA38PKQ3</accession>
<evidence type="ECO:0000313" key="9">
    <source>
        <dbReference type="EMBL" id="KAJ3844281.1"/>
    </source>
</evidence>
<feature type="region of interest" description="Disordered" evidence="5">
    <location>
        <begin position="505"/>
        <end position="535"/>
    </location>
</feature>
<evidence type="ECO:0000259" key="8">
    <source>
        <dbReference type="Pfam" id="PF13886"/>
    </source>
</evidence>
<keyword evidence="2 6" id="KW-0812">Transmembrane</keyword>
<keyword evidence="3 6" id="KW-1133">Transmembrane helix</keyword>
<feature type="region of interest" description="Disordered" evidence="5">
    <location>
        <begin position="373"/>
        <end position="405"/>
    </location>
</feature>
<feature type="compositionally biased region" description="Basic and acidic residues" evidence="5">
    <location>
        <begin position="373"/>
        <end position="382"/>
    </location>
</feature>
<dbReference type="AlphaFoldDB" id="A0AA38PKQ3"/>
<evidence type="ECO:0000256" key="4">
    <source>
        <dbReference type="ARBA" id="ARBA00023136"/>
    </source>
</evidence>
<feature type="transmembrane region" description="Helical" evidence="6">
    <location>
        <begin position="204"/>
        <end position="223"/>
    </location>
</feature>
<gene>
    <name evidence="9" type="ORF">F5878DRAFT_146015</name>
</gene>
<feature type="compositionally biased region" description="Basic and acidic residues" evidence="5">
    <location>
        <begin position="735"/>
        <end position="773"/>
    </location>
</feature>
<evidence type="ECO:0000256" key="5">
    <source>
        <dbReference type="SAM" id="MobiDB-lite"/>
    </source>
</evidence>
<evidence type="ECO:0000256" key="1">
    <source>
        <dbReference type="ARBA" id="ARBA00004141"/>
    </source>
</evidence>
<feature type="domain" description="TM7S3/TM198-like" evidence="8">
    <location>
        <begin position="120"/>
        <end position="329"/>
    </location>
</feature>
<feature type="region of interest" description="Disordered" evidence="5">
    <location>
        <begin position="717"/>
        <end position="859"/>
    </location>
</feature>
<evidence type="ECO:0000256" key="2">
    <source>
        <dbReference type="ARBA" id="ARBA00022692"/>
    </source>
</evidence>
<feature type="transmembrane region" description="Helical" evidence="6">
    <location>
        <begin position="115"/>
        <end position="134"/>
    </location>
</feature>
<feature type="transmembrane region" description="Helical" evidence="6">
    <location>
        <begin position="141"/>
        <end position="164"/>
    </location>
</feature>
<evidence type="ECO:0000313" key="10">
    <source>
        <dbReference type="Proteomes" id="UP001163846"/>
    </source>
</evidence>
<keyword evidence="7" id="KW-0732">Signal</keyword>
<dbReference type="PANTHER" id="PTHR39469:SF1">
    <property type="entry name" value="DUF4203 DOMAIN-CONTAINING PROTEIN"/>
    <property type="match status" value="1"/>
</dbReference>
<feature type="chain" id="PRO_5041407770" description="TM7S3/TM198-like domain-containing protein" evidence="7">
    <location>
        <begin position="24"/>
        <end position="859"/>
    </location>
</feature>
<feature type="compositionally biased region" description="Low complexity" evidence="5">
    <location>
        <begin position="510"/>
        <end position="534"/>
    </location>
</feature>
<feature type="transmembrane region" description="Helical" evidence="6">
    <location>
        <begin position="229"/>
        <end position="248"/>
    </location>
</feature>
<reference evidence="9" key="1">
    <citation type="submission" date="2022-08" db="EMBL/GenBank/DDBJ databases">
        <authorList>
            <consortium name="DOE Joint Genome Institute"/>
            <person name="Min B."/>
            <person name="Riley R."/>
            <person name="Sierra-Patev S."/>
            <person name="Naranjo-Ortiz M."/>
            <person name="Looney B."/>
            <person name="Konkel Z."/>
            <person name="Slot J.C."/>
            <person name="Sakamoto Y."/>
            <person name="Steenwyk J.L."/>
            <person name="Rokas A."/>
            <person name="Carro J."/>
            <person name="Camarero S."/>
            <person name="Ferreira P."/>
            <person name="Molpeceres G."/>
            <person name="Ruiz-Duenas F.J."/>
            <person name="Serrano A."/>
            <person name="Henrissat B."/>
            <person name="Drula E."/>
            <person name="Hughes K.W."/>
            <person name="Mata J.L."/>
            <person name="Ishikawa N.K."/>
            <person name="Vargas-Isla R."/>
            <person name="Ushijima S."/>
            <person name="Smith C.A."/>
            <person name="Ahrendt S."/>
            <person name="Andreopoulos W."/>
            <person name="He G."/>
            <person name="Labutti K."/>
            <person name="Lipzen A."/>
            <person name="Ng V."/>
            <person name="Sandor L."/>
            <person name="Barry K."/>
            <person name="Martinez A.T."/>
            <person name="Xiao Y."/>
            <person name="Gibbons J.G."/>
            <person name="Terashima K."/>
            <person name="Hibbett D.S."/>
            <person name="Grigoriev I.V."/>
        </authorList>
    </citation>
    <scope>NUCLEOTIDE SEQUENCE</scope>
    <source>
        <strain evidence="9">TFB9207</strain>
    </source>
</reference>
<evidence type="ECO:0000256" key="7">
    <source>
        <dbReference type="SAM" id="SignalP"/>
    </source>
</evidence>
<feature type="compositionally biased region" description="Basic and acidic residues" evidence="5">
    <location>
        <begin position="810"/>
        <end position="834"/>
    </location>
</feature>
<evidence type="ECO:0000256" key="3">
    <source>
        <dbReference type="ARBA" id="ARBA00022989"/>
    </source>
</evidence>